<evidence type="ECO:0000313" key="1">
    <source>
        <dbReference type="EMBL" id="KAK1859078.1"/>
    </source>
</evidence>
<name>A0ACC3BN96_PYRYE</name>
<sequence>MGDLQRFCDALVAAAVRRDGTTLAALLSMEATATARASADYLSRGGPSSHSLSSNLAAASAGGGGGGGGGAGGPPYGRLPPPWQAGLAGLVEHRLLASAALAARAWQDVFVHLAAALSAFQAMVRADGRWVVAALLRLSTDVRVVAKQADGFTLAINDRGEVGDTKKWAALGLVNQLFRCYFSLNQLRLCRNLIRAVEAASFLPFEGFPAPHRVTYKYFTGRLSLYEEQYGAAAESLAYALNRLPAPPPPSAPPAADRYAGHRRAVLLYLVPARLLLGVAPSAALLDRYDLTDTYGGIVRGVTTGDLGAYATALARHEGLFMRRALFLVLDKLRTLVYRSLLRAVQVVLDGKTRLRVVMWAAAMSSAGGKDASAVGGEVDLVEAECVAANLIALGLVKGYIAHKAGYIVLSNNLAFPPVAAVMERRRLAAGGGG</sequence>
<keyword evidence="2" id="KW-1185">Reference proteome</keyword>
<accession>A0ACC3BN96</accession>
<organism evidence="1 2">
    <name type="scientific">Pyropia yezoensis</name>
    <name type="common">Susabi-nori</name>
    <name type="synonym">Porphyra yezoensis</name>
    <dbReference type="NCBI Taxonomy" id="2788"/>
    <lineage>
        <taxon>Eukaryota</taxon>
        <taxon>Rhodophyta</taxon>
        <taxon>Bangiophyceae</taxon>
        <taxon>Bangiales</taxon>
        <taxon>Bangiaceae</taxon>
        <taxon>Pyropia</taxon>
    </lineage>
</organism>
<dbReference type="EMBL" id="CM020618">
    <property type="protein sequence ID" value="KAK1859078.1"/>
    <property type="molecule type" value="Genomic_DNA"/>
</dbReference>
<comment type="caution">
    <text evidence="1">The sequence shown here is derived from an EMBL/GenBank/DDBJ whole genome shotgun (WGS) entry which is preliminary data.</text>
</comment>
<protein>
    <submittedName>
        <fullName evidence="1">Uncharacterized protein</fullName>
    </submittedName>
</protein>
<proteinExistence type="predicted"/>
<gene>
    <name evidence="1" type="ORF">I4F81_001676</name>
</gene>
<dbReference type="Proteomes" id="UP000798662">
    <property type="component" value="Chromosome 1"/>
</dbReference>
<reference evidence="1" key="1">
    <citation type="submission" date="2019-11" db="EMBL/GenBank/DDBJ databases">
        <title>Nori genome reveals adaptations in red seaweeds to the harsh intertidal environment.</title>
        <authorList>
            <person name="Wang D."/>
            <person name="Mao Y."/>
        </authorList>
    </citation>
    <scope>NUCLEOTIDE SEQUENCE</scope>
    <source>
        <tissue evidence="1">Gametophyte</tissue>
    </source>
</reference>
<evidence type="ECO:0000313" key="2">
    <source>
        <dbReference type="Proteomes" id="UP000798662"/>
    </source>
</evidence>